<proteinExistence type="predicted"/>
<reference evidence="2 3" key="1">
    <citation type="submission" date="2017-03" db="EMBL/GenBank/DDBJ databases">
        <title>Genome analysis of strain PAMC 26510.</title>
        <authorList>
            <person name="Oh H.-M."/>
            <person name="Yang J.-A."/>
        </authorList>
    </citation>
    <scope>NUCLEOTIDE SEQUENCE [LARGE SCALE GENOMIC DNA]</scope>
    <source>
        <strain evidence="2 3">PAMC 26510</strain>
    </source>
</reference>
<feature type="chain" id="PRO_5012805908" evidence="1">
    <location>
        <begin position="31"/>
        <end position="162"/>
    </location>
</feature>
<comment type="caution">
    <text evidence="2">The sequence shown here is derived from an EMBL/GenBank/DDBJ whole genome shotgun (WGS) entry which is preliminary data.</text>
</comment>
<dbReference type="AlphaFoldDB" id="A0A242MI86"/>
<name>A0A242MI86_CABSO</name>
<dbReference type="EMBL" id="NBTY01000135">
    <property type="protein sequence ID" value="OTP70866.1"/>
    <property type="molecule type" value="Genomic_DNA"/>
</dbReference>
<keyword evidence="1" id="KW-0732">Signal</keyword>
<protein>
    <submittedName>
        <fullName evidence="2">Uncharacterized protein</fullName>
    </submittedName>
</protein>
<sequence>MKSRIKRLLKLASVIVFPAVALATSLPARALTPADQKEVQNFTLTDDFLKRFEAAAAEGGARAEENDPKKAAAMLSSIDAMSASIAKTPASKAALDRHGLTPRQAALGAIVLMRVQMTDEMLADPKQAKYVDKAKIPSAENMAFYHAHKAEIVKAFQRGKDD</sequence>
<organism evidence="2 3">
    <name type="scientific">Caballeronia sordidicola</name>
    <name type="common">Burkholderia sordidicola</name>
    <dbReference type="NCBI Taxonomy" id="196367"/>
    <lineage>
        <taxon>Bacteria</taxon>
        <taxon>Pseudomonadati</taxon>
        <taxon>Pseudomonadota</taxon>
        <taxon>Betaproteobacteria</taxon>
        <taxon>Burkholderiales</taxon>
        <taxon>Burkholderiaceae</taxon>
        <taxon>Caballeronia</taxon>
    </lineage>
</organism>
<gene>
    <name evidence="2" type="ORF">PAMC26510_24885</name>
</gene>
<dbReference type="RefSeq" id="WP_086382654.1">
    <property type="nucleotide sequence ID" value="NZ_NBTY01000135.1"/>
</dbReference>
<evidence type="ECO:0000313" key="2">
    <source>
        <dbReference type="EMBL" id="OTP70866.1"/>
    </source>
</evidence>
<feature type="signal peptide" evidence="1">
    <location>
        <begin position="1"/>
        <end position="30"/>
    </location>
</feature>
<evidence type="ECO:0000256" key="1">
    <source>
        <dbReference type="SAM" id="SignalP"/>
    </source>
</evidence>
<evidence type="ECO:0000313" key="3">
    <source>
        <dbReference type="Proteomes" id="UP000194546"/>
    </source>
</evidence>
<dbReference type="Proteomes" id="UP000194546">
    <property type="component" value="Unassembled WGS sequence"/>
</dbReference>
<accession>A0A242MI86</accession>